<dbReference type="InterPro" id="IPR029069">
    <property type="entry name" value="HotDog_dom_sf"/>
</dbReference>
<dbReference type="InterPro" id="IPR045023">
    <property type="entry name" value="FATA/B"/>
</dbReference>
<keyword evidence="4 6" id="KW-0934">Plastid</keyword>
<gene>
    <name evidence="8" type="ORF">SEVIR_2G057100v2</name>
</gene>
<keyword evidence="3 6" id="KW-0150">Chloroplast</keyword>
<sequence length="98" mass="10994">MKVLATNNQVLTYIRQNFSIRSYEIEADRMASIETLMNHLQETALNHVKTAGLLGDGFGSTPEMSKRNLFWVVSQSRPLSSVIHAGVILRQPLPSGFY</sequence>
<dbReference type="GO" id="GO:0016297">
    <property type="term" value="F:fatty acyl-[ACP] hydrolase activity"/>
    <property type="evidence" value="ECO:0007669"/>
    <property type="project" value="InterPro"/>
</dbReference>
<dbReference type="Pfam" id="PF01643">
    <property type="entry name" value="Acyl-ACP_TE"/>
    <property type="match status" value="1"/>
</dbReference>
<evidence type="ECO:0000256" key="1">
    <source>
        <dbReference type="ARBA" id="ARBA00004229"/>
    </source>
</evidence>
<evidence type="ECO:0000256" key="6">
    <source>
        <dbReference type="RuleBase" id="RU363096"/>
    </source>
</evidence>
<keyword evidence="6" id="KW-0275">Fatty acid biosynthesis</keyword>
<dbReference type="Gramene" id="TKW30729">
    <property type="protein sequence ID" value="TKW30729"/>
    <property type="gene ID" value="SEVIR_2G057100v2"/>
</dbReference>
<keyword evidence="6" id="KW-0444">Lipid biosynthesis</keyword>
<name>A0A4U6VSB7_SETVI</name>
<protein>
    <recommendedName>
        <fullName evidence="6">Acyl-[acyl-carrier-protein] hydrolase</fullName>
        <ecNumber evidence="6">3.1.2.-</ecNumber>
    </recommendedName>
</protein>
<keyword evidence="6" id="KW-0276">Fatty acid metabolism</keyword>
<dbReference type="GO" id="GO:0000036">
    <property type="term" value="F:acyl carrier activity"/>
    <property type="evidence" value="ECO:0007669"/>
    <property type="project" value="TreeGrafter"/>
</dbReference>
<proteinExistence type="inferred from homology"/>
<keyword evidence="6" id="KW-0378">Hydrolase</keyword>
<dbReference type="Proteomes" id="UP000298652">
    <property type="component" value="Chromosome 2"/>
</dbReference>
<evidence type="ECO:0000256" key="4">
    <source>
        <dbReference type="ARBA" id="ARBA00022640"/>
    </source>
</evidence>
<evidence type="ECO:0000256" key="3">
    <source>
        <dbReference type="ARBA" id="ARBA00022528"/>
    </source>
</evidence>
<keyword evidence="9" id="KW-1185">Reference proteome</keyword>
<reference evidence="8" key="1">
    <citation type="submission" date="2019-03" db="EMBL/GenBank/DDBJ databases">
        <title>WGS assembly of Setaria viridis.</title>
        <authorList>
            <person name="Huang P."/>
            <person name="Jenkins J."/>
            <person name="Grimwood J."/>
            <person name="Barry K."/>
            <person name="Healey A."/>
            <person name="Mamidi S."/>
            <person name="Sreedasyam A."/>
            <person name="Shu S."/>
            <person name="Feldman M."/>
            <person name="Wu J."/>
            <person name="Yu Y."/>
            <person name="Chen C."/>
            <person name="Johnson J."/>
            <person name="Rokhsar D."/>
            <person name="Baxter I."/>
            <person name="Schmutz J."/>
            <person name="Brutnell T."/>
            <person name="Kellogg E."/>
        </authorList>
    </citation>
    <scope>NUCLEOTIDE SEQUENCE [LARGE SCALE GENOMIC DNA]</scope>
</reference>
<dbReference type="SUPFAM" id="SSF54637">
    <property type="entry name" value="Thioesterase/thiol ester dehydrase-isomerase"/>
    <property type="match status" value="1"/>
</dbReference>
<comment type="function">
    <text evidence="6">Plays an essential role in chain termination during de novo fatty acid synthesis.</text>
</comment>
<evidence type="ECO:0000256" key="5">
    <source>
        <dbReference type="ARBA" id="ARBA00022946"/>
    </source>
</evidence>
<dbReference type="Gene3D" id="3.10.129.10">
    <property type="entry name" value="Hotdog Thioesterase"/>
    <property type="match status" value="1"/>
</dbReference>
<accession>A0A4U6VSB7</accession>
<keyword evidence="6" id="KW-0443">Lipid metabolism</keyword>
<dbReference type="PANTHER" id="PTHR31727:SF3">
    <property type="entry name" value="ACYL-[ACYL-CARRIER-PROTEIN] HYDROLASE"/>
    <property type="match status" value="1"/>
</dbReference>
<feature type="domain" description="Acyl-ACP thioesterase N-terminal hotdog" evidence="7">
    <location>
        <begin position="15"/>
        <end position="75"/>
    </location>
</feature>
<dbReference type="EC" id="3.1.2.-" evidence="6"/>
<evidence type="ECO:0000259" key="7">
    <source>
        <dbReference type="Pfam" id="PF01643"/>
    </source>
</evidence>
<dbReference type="AlphaFoldDB" id="A0A4U6VSB7"/>
<dbReference type="EMBL" id="CM016553">
    <property type="protein sequence ID" value="TKW30729.1"/>
    <property type="molecule type" value="Genomic_DNA"/>
</dbReference>
<comment type="subcellular location">
    <subcellularLocation>
        <location evidence="1 6">Plastid</location>
        <location evidence="1 6">Chloroplast</location>
    </subcellularLocation>
</comment>
<evidence type="ECO:0000313" key="8">
    <source>
        <dbReference type="EMBL" id="TKW30729.1"/>
    </source>
</evidence>
<keyword evidence="5" id="KW-0809">Transit peptide</keyword>
<comment type="similarity">
    <text evidence="2 6">Belongs to the acyl-ACP thioesterase family.</text>
</comment>
<dbReference type="GO" id="GO:0009507">
    <property type="term" value="C:chloroplast"/>
    <property type="evidence" value="ECO:0007669"/>
    <property type="project" value="UniProtKB-SubCell"/>
</dbReference>
<evidence type="ECO:0000313" key="9">
    <source>
        <dbReference type="Proteomes" id="UP000298652"/>
    </source>
</evidence>
<dbReference type="InterPro" id="IPR002864">
    <property type="entry name" value="Acyl-ACP_thioesterase_NHD"/>
</dbReference>
<organism evidence="8 9">
    <name type="scientific">Setaria viridis</name>
    <name type="common">Green bristlegrass</name>
    <name type="synonym">Setaria italica subsp. viridis</name>
    <dbReference type="NCBI Taxonomy" id="4556"/>
    <lineage>
        <taxon>Eukaryota</taxon>
        <taxon>Viridiplantae</taxon>
        <taxon>Streptophyta</taxon>
        <taxon>Embryophyta</taxon>
        <taxon>Tracheophyta</taxon>
        <taxon>Spermatophyta</taxon>
        <taxon>Magnoliopsida</taxon>
        <taxon>Liliopsida</taxon>
        <taxon>Poales</taxon>
        <taxon>Poaceae</taxon>
        <taxon>PACMAD clade</taxon>
        <taxon>Panicoideae</taxon>
        <taxon>Panicodae</taxon>
        <taxon>Paniceae</taxon>
        <taxon>Cenchrinae</taxon>
        <taxon>Setaria</taxon>
    </lineage>
</organism>
<dbReference type="PANTHER" id="PTHR31727">
    <property type="entry name" value="OLEOYL-ACYL CARRIER PROTEIN THIOESTERASE 1, CHLOROPLASTIC"/>
    <property type="match status" value="1"/>
</dbReference>
<evidence type="ECO:0000256" key="2">
    <source>
        <dbReference type="ARBA" id="ARBA00006500"/>
    </source>
</evidence>